<dbReference type="SMART" id="SM00448">
    <property type="entry name" value="REC"/>
    <property type="match status" value="1"/>
</dbReference>
<dbReference type="SUPFAM" id="SSF46894">
    <property type="entry name" value="C-terminal effector domain of the bipartite response regulators"/>
    <property type="match status" value="1"/>
</dbReference>
<gene>
    <name evidence="8" type="ORF">CEK00_09470</name>
    <name evidence="7" type="ORF">CEK00_21790</name>
</gene>
<evidence type="ECO:0000256" key="1">
    <source>
        <dbReference type="ARBA" id="ARBA00022553"/>
    </source>
</evidence>
<dbReference type="InterPro" id="IPR058245">
    <property type="entry name" value="NreC/VraR/RcsB-like_REC"/>
</dbReference>
<dbReference type="AlphaFoldDB" id="A0A270MZH4"/>
<dbReference type="PANTHER" id="PTHR43214">
    <property type="entry name" value="TWO-COMPONENT RESPONSE REGULATOR"/>
    <property type="match status" value="1"/>
</dbReference>
<evidence type="ECO:0000313" key="7">
    <source>
        <dbReference type="EMBL" id="PAM64655.1"/>
    </source>
</evidence>
<dbReference type="Pfam" id="PF00196">
    <property type="entry name" value="GerE"/>
    <property type="match status" value="1"/>
</dbReference>
<dbReference type="Gene3D" id="3.40.50.2300">
    <property type="match status" value="1"/>
</dbReference>
<dbReference type="InterPro" id="IPR001789">
    <property type="entry name" value="Sig_transdc_resp-reg_receiver"/>
</dbReference>
<feature type="region of interest" description="Disordered" evidence="4">
    <location>
        <begin position="121"/>
        <end position="162"/>
    </location>
</feature>
<evidence type="ECO:0000256" key="3">
    <source>
        <dbReference type="PROSITE-ProRule" id="PRU00169"/>
    </source>
</evidence>
<evidence type="ECO:0000256" key="2">
    <source>
        <dbReference type="ARBA" id="ARBA00023125"/>
    </source>
</evidence>
<dbReference type="InterPro" id="IPR016032">
    <property type="entry name" value="Sig_transdc_resp-reg_C-effctor"/>
</dbReference>
<dbReference type="Pfam" id="PF00072">
    <property type="entry name" value="Response_reg"/>
    <property type="match status" value="1"/>
</dbReference>
<evidence type="ECO:0000313" key="8">
    <source>
        <dbReference type="EMBL" id="PAM71812.1"/>
    </source>
</evidence>
<dbReference type="PANTHER" id="PTHR43214:SF17">
    <property type="entry name" value="TRANSCRIPTIONAL REGULATORY PROTEIN RCSB"/>
    <property type="match status" value="1"/>
</dbReference>
<organism evidence="7 9">
    <name type="scientific">Stenotrophomonas maltophilia</name>
    <name type="common">Pseudomonas maltophilia</name>
    <name type="synonym">Xanthomonas maltophilia</name>
    <dbReference type="NCBI Taxonomy" id="40324"/>
    <lineage>
        <taxon>Bacteria</taxon>
        <taxon>Pseudomonadati</taxon>
        <taxon>Pseudomonadota</taxon>
        <taxon>Gammaproteobacteria</taxon>
        <taxon>Lysobacterales</taxon>
        <taxon>Lysobacteraceae</taxon>
        <taxon>Stenotrophomonas</taxon>
        <taxon>Stenotrophomonas maltophilia group</taxon>
    </lineage>
</organism>
<keyword evidence="1 3" id="KW-0597">Phosphoprotein</keyword>
<comment type="caution">
    <text evidence="7">The sequence shown here is derived from an EMBL/GenBank/DDBJ whole genome shotgun (WGS) entry which is preliminary data.</text>
</comment>
<dbReference type="CDD" id="cd17535">
    <property type="entry name" value="REC_NarL-like"/>
    <property type="match status" value="1"/>
</dbReference>
<dbReference type="EMBL" id="NJGC01000009">
    <property type="protein sequence ID" value="PAM71812.1"/>
    <property type="molecule type" value="Genomic_DNA"/>
</dbReference>
<name>A0A270MZH4_STEMA</name>
<keyword evidence="2" id="KW-0238">DNA-binding</keyword>
<dbReference type="CDD" id="cd06170">
    <property type="entry name" value="LuxR_C_like"/>
    <property type="match status" value="1"/>
</dbReference>
<keyword evidence="7" id="KW-0614">Plasmid</keyword>
<evidence type="ECO:0000256" key="4">
    <source>
        <dbReference type="SAM" id="MobiDB-lite"/>
    </source>
</evidence>
<dbReference type="SMART" id="SM00421">
    <property type="entry name" value="HTH_LUXR"/>
    <property type="match status" value="1"/>
</dbReference>
<dbReference type="PROSITE" id="PS00622">
    <property type="entry name" value="HTH_LUXR_1"/>
    <property type="match status" value="1"/>
</dbReference>
<dbReference type="PROSITE" id="PS50043">
    <property type="entry name" value="HTH_LUXR_2"/>
    <property type="match status" value="1"/>
</dbReference>
<feature type="compositionally biased region" description="Polar residues" evidence="4">
    <location>
        <begin position="141"/>
        <end position="154"/>
    </location>
</feature>
<evidence type="ECO:0000259" key="5">
    <source>
        <dbReference type="PROSITE" id="PS50043"/>
    </source>
</evidence>
<dbReference type="GO" id="GO:0003677">
    <property type="term" value="F:DNA binding"/>
    <property type="evidence" value="ECO:0007669"/>
    <property type="project" value="UniProtKB-KW"/>
</dbReference>
<evidence type="ECO:0000259" key="6">
    <source>
        <dbReference type="PROSITE" id="PS50110"/>
    </source>
</evidence>
<dbReference type="GO" id="GO:0000160">
    <property type="term" value="P:phosphorelay signal transduction system"/>
    <property type="evidence" value="ECO:0007669"/>
    <property type="project" value="InterPro"/>
</dbReference>
<dbReference type="InterPro" id="IPR039420">
    <property type="entry name" value="WalR-like"/>
</dbReference>
<proteinExistence type="predicted"/>
<dbReference type="InterPro" id="IPR011006">
    <property type="entry name" value="CheY-like_superfamily"/>
</dbReference>
<protein>
    <recommendedName>
        <fullName evidence="10">DNA-binding response regulator</fullName>
    </recommendedName>
</protein>
<dbReference type="InterPro" id="IPR000792">
    <property type="entry name" value="Tscrpt_reg_LuxR_C"/>
</dbReference>
<dbReference type="GO" id="GO:0006355">
    <property type="term" value="P:regulation of DNA-templated transcription"/>
    <property type="evidence" value="ECO:0007669"/>
    <property type="project" value="InterPro"/>
</dbReference>
<dbReference type="EMBL" id="NJGC01000149">
    <property type="protein sequence ID" value="PAM64655.1"/>
    <property type="molecule type" value="Genomic_DNA"/>
</dbReference>
<sequence length="387" mass="42515">MLIAMLPAHTKACAPAGMATRQTSPPPRSTIGAWQSDAATTMARPRSMRSTEAIPATVSLLADLQGRVISMAARMAAPAIARPRTRSIVLRKALPSPTGFEAIRTLCRDWRMHHAQMESASDLVRPSHGARYSLRPPSGCPGSTTSQSLQTKPMNRNHDAPPSAEAMLARSASNLSDRKKVMILDDHPVVRSGLVRLLSSDALLFVAGEFNRSQQLLFAMARNPPDLALVDYQLAPDDCDGLNLLIRLRKYHQTTKIVVVSAIELQSNITAALRAGAHAFVGKSQTPETLMKTVRSVLRGAQYHIPTSGRLDEDRRAAQVQLSDREREVLRCCLEGMPTKAIAEKFKRQQSTISTQKSSAFRKLGIRSDQELFRFQDRVTSMLDSGE</sequence>
<geneLocation type="plasmid" evidence="7">
    <name>unnamed1</name>
</geneLocation>
<evidence type="ECO:0000313" key="9">
    <source>
        <dbReference type="Proteomes" id="UP000216433"/>
    </source>
</evidence>
<dbReference type="PRINTS" id="PR00038">
    <property type="entry name" value="HTHLUXR"/>
</dbReference>
<evidence type="ECO:0008006" key="10">
    <source>
        <dbReference type="Google" id="ProtNLM"/>
    </source>
</evidence>
<reference evidence="7 9" key="1">
    <citation type="submission" date="2017-06" db="EMBL/GenBank/DDBJ databases">
        <title>Genome sequencing and assembly of Stenotrophomonas maltophilia DF07.</title>
        <authorList>
            <person name="Iyer R."/>
        </authorList>
    </citation>
    <scope>NUCLEOTIDE SEQUENCE [LARGE SCALE GENOMIC DNA]</scope>
    <source>
        <strain evidence="7 9">DF07</strain>
        <plasmid evidence="7">unnamed1</plasmid>
    </source>
</reference>
<dbReference type="Proteomes" id="UP000216433">
    <property type="component" value="Unassembled WGS sequence"/>
</dbReference>
<dbReference type="SUPFAM" id="SSF52172">
    <property type="entry name" value="CheY-like"/>
    <property type="match status" value="1"/>
</dbReference>
<accession>A0A270MZH4</accession>
<feature type="domain" description="HTH luxR-type" evidence="5">
    <location>
        <begin position="315"/>
        <end position="380"/>
    </location>
</feature>
<dbReference type="PROSITE" id="PS50110">
    <property type="entry name" value="RESPONSE_REGULATORY"/>
    <property type="match status" value="1"/>
</dbReference>
<feature type="domain" description="Response regulatory" evidence="6">
    <location>
        <begin position="180"/>
        <end position="298"/>
    </location>
</feature>
<feature type="modified residue" description="4-aspartylphosphate" evidence="3">
    <location>
        <position position="231"/>
    </location>
</feature>